<dbReference type="AlphaFoldDB" id="A0A3N0XQI2"/>
<organism evidence="1 2">
    <name type="scientific">Anabarilius grahami</name>
    <name type="common">Kanglang fish</name>
    <name type="synonym">Barilius grahami</name>
    <dbReference type="NCBI Taxonomy" id="495550"/>
    <lineage>
        <taxon>Eukaryota</taxon>
        <taxon>Metazoa</taxon>
        <taxon>Chordata</taxon>
        <taxon>Craniata</taxon>
        <taxon>Vertebrata</taxon>
        <taxon>Euteleostomi</taxon>
        <taxon>Actinopterygii</taxon>
        <taxon>Neopterygii</taxon>
        <taxon>Teleostei</taxon>
        <taxon>Ostariophysi</taxon>
        <taxon>Cypriniformes</taxon>
        <taxon>Xenocyprididae</taxon>
        <taxon>Xenocypridinae</taxon>
        <taxon>Xenocypridinae incertae sedis</taxon>
        <taxon>Anabarilius</taxon>
    </lineage>
</organism>
<evidence type="ECO:0000313" key="1">
    <source>
        <dbReference type="EMBL" id="ROJ25228.1"/>
    </source>
</evidence>
<accession>A0A3N0XQI2</accession>
<sequence length="138" mass="15537">MVGALRWKRQRMTVQGALMAGVSIWRLWPVSRSAGHSASGVQGCPACLVWAHRTEEDSWSGHEARGQIWGRARGASIELSGEWREMAGKRRTSIWRAGWYFDWRCGTHLQWSSAEGLIMSAQWYATEQQSSVVVTGTK</sequence>
<comment type="caution">
    <text evidence="1">The sequence shown here is derived from an EMBL/GenBank/DDBJ whole genome shotgun (WGS) entry which is preliminary data.</text>
</comment>
<name>A0A3N0XQI2_ANAGA</name>
<gene>
    <name evidence="1" type="ORF">DPX16_20041</name>
</gene>
<dbReference type="Proteomes" id="UP000281406">
    <property type="component" value="Unassembled WGS sequence"/>
</dbReference>
<reference evidence="1 2" key="1">
    <citation type="submission" date="2018-10" db="EMBL/GenBank/DDBJ databases">
        <title>Genome assembly for a Yunnan-Guizhou Plateau 3E fish, Anabarilius grahami (Regan), and its evolutionary and genetic applications.</title>
        <authorList>
            <person name="Jiang W."/>
        </authorList>
    </citation>
    <scope>NUCLEOTIDE SEQUENCE [LARGE SCALE GENOMIC DNA]</scope>
    <source>
        <strain evidence="1">AG-KIZ</strain>
        <tissue evidence="1">Muscle</tissue>
    </source>
</reference>
<evidence type="ECO:0000313" key="2">
    <source>
        <dbReference type="Proteomes" id="UP000281406"/>
    </source>
</evidence>
<dbReference type="EMBL" id="RJVU01063416">
    <property type="protein sequence ID" value="ROJ25228.1"/>
    <property type="molecule type" value="Genomic_DNA"/>
</dbReference>
<protein>
    <submittedName>
        <fullName evidence="1">Uncharacterized protein</fullName>
    </submittedName>
</protein>
<keyword evidence="2" id="KW-1185">Reference proteome</keyword>
<proteinExistence type="predicted"/>